<accession>A0A7G7CPC4</accession>
<evidence type="ECO:0000313" key="2">
    <source>
        <dbReference type="EMBL" id="QNE89440.1"/>
    </source>
</evidence>
<dbReference type="InterPro" id="IPR036388">
    <property type="entry name" value="WH-like_DNA-bd_sf"/>
</dbReference>
<dbReference type="InterPro" id="IPR036390">
    <property type="entry name" value="WH_DNA-bd_sf"/>
</dbReference>
<name>A0A7G7CPC4_9CORY</name>
<dbReference type="PANTHER" id="PTHR37318">
    <property type="entry name" value="BSL7504 PROTEIN"/>
    <property type="match status" value="1"/>
</dbReference>
<dbReference type="Pfam" id="PF13601">
    <property type="entry name" value="HTH_34"/>
    <property type="match status" value="1"/>
</dbReference>
<gene>
    <name evidence="2" type="ORF">H0194_10485</name>
</gene>
<dbReference type="EMBL" id="CP059404">
    <property type="protein sequence ID" value="QNE89440.1"/>
    <property type="molecule type" value="Genomic_DNA"/>
</dbReference>
<protein>
    <submittedName>
        <fullName evidence="2">Transcriptional regulator</fullName>
    </submittedName>
</protein>
<evidence type="ECO:0000313" key="3">
    <source>
        <dbReference type="Proteomes" id="UP000515743"/>
    </source>
</evidence>
<feature type="domain" description="Winged helix DNA-binding" evidence="1">
    <location>
        <begin position="34"/>
        <end position="101"/>
    </location>
</feature>
<dbReference type="InterPro" id="IPR011991">
    <property type="entry name" value="ArsR-like_HTH"/>
</dbReference>
<sequence length="110" mass="12086">MDPTLDPVIHPLPRLKICGVLAAEGAYEAEIRGEMRFGALRDRLGIKDAALSKQLKHLEEAGYITRFREYGLTRDKDTVWVMLTAKGKTAFDAHVAALQEIAGSSESTAD</sequence>
<dbReference type="KEGG" id="cik:H0194_10485"/>
<dbReference type="CDD" id="cd00090">
    <property type="entry name" value="HTH_ARSR"/>
    <property type="match status" value="1"/>
</dbReference>
<dbReference type="RefSeq" id="WP_185175814.1">
    <property type="nucleotide sequence ID" value="NZ_CP059404.1"/>
</dbReference>
<proteinExistence type="predicted"/>
<dbReference type="AlphaFoldDB" id="A0A7G7CPC4"/>
<keyword evidence="3" id="KW-1185">Reference proteome</keyword>
<reference evidence="2 3" key="1">
    <citation type="submission" date="2020-07" db="EMBL/GenBank/DDBJ databases">
        <title>Complete genome and description of Corynebacterium incognita strain Marseille-Q3630 sp. nov.</title>
        <authorList>
            <person name="Boxberger M."/>
        </authorList>
    </citation>
    <scope>NUCLEOTIDE SEQUENCE [LARGE SCALE GENOMIC DNA]</scope>
    <source>
        <strain evidence="2 3">Marseille-Q3630</strain>
    </source>
</reference>
<dbReference type="Proteomes" id="UP000515743">
    <property type="component" value="Chromosome"/>
</dbReference>
<dbReference type="InterPro" id="IPR027395">
    <property type="entry name" value="WH_DNA-bd_dom"/>
</dbReference>
<organism evidence="2 3">
    <name type="scientific">Corynebacterium incognita</name>
    <dbReference type="NCBI Taxonomy" id="2754725"/>
    <lineage>
        <taxon>Bacteria</taxon>
        <taxon>Bacillati</taxon>
        <taxon>Actinomycetota</taxon>
        <taxon>Actinomycetes</taxon>
        <taxon>Mycobacteriales</taxon>
        <taxon>Corynebacteriaceae</taxon>
        <taxon>Corynebacterium</taxon>
    </lineage>
</organism>
<dbReference type="SUPFAM" id="SSF46785">
    <property type="entry name" value="Winged helix' DNA-binding domain"/>
    <property type="match status" value="1"/>
</dbReference>
<dbReference type="PANTHER" id="PTHR37318:SF1">
    <property type="entry name" value="BSL7504 PROTEIN"/>
    <property type="match status" value="1"/>
</dbReference>
<evidence type="ECO:0000259" key="1">
    <source>
        <dbReference type="Pfam" id="PF13601"/>
    </source>
</evidence>
<dbReference type="Gene3D" id="1.10.10.10">
    <property type="entry name" value="Winged helix-like DNA-binding domain superfamily/Winged helix DNA-binding domain"/>
    <property type="match status" value="1"/>
</dbReference>